<dbReference type="Pfam" id="PF02472">
    <property type="entry name" value="ExbD"/>
    <property type="match status" value="1"/>
</dbReference>
<dbReference type="GO" id="GO:0022857">
    <property type="term" value="F:transmembrane transporter activity"/>
    <property type="evidence" value="ECO:0007669"/>
    <property type="project" value="InterPro"/>
</dbReference>
<comment type="similarity">
    <text evidence="2 7">Belongs to the ExbD/TolR family.</text>
</comment>
<comment type="caution">
    <text evidence="9">The sequence shown here is derived from an EMBL/GenBank/DDBJ whole genome shotgun (WGS) entry which is preliminary data.</text>
</comment>
<dbReference type="AlphaFoldDB" id="A0A918TRK2"/>
<gene>
    <name evidence="9" type="ORF">GCM10007100_27540</name>
</gene>
<keyword evidence="7" id="KW-0653">Protein transport</keyword>
<evidence type="ECO:0000256" key="5">
    <source>
        <dbReference type="ARBA" id="ARBA00022989"/>
    </source>
</evidence>
<comment type="subcellular location">
    <subcellularLocation>
        <location evidence="1">Cell membrane</location>
        <topology evidence="1">Single-pass membrane protein</topology>
    </subcellularLocation>
    <subcellularLocation>
        <location evidence="7">Cell membrane</location>
        <topology evidence="7">Single-pass type II membrane protein</topology>
    </subcellularLocation>
</comment>
<dbReference type="GO" id="GO:0015031">
    <property type="term" value="P:protein transport"/>
    <property type="evidence" value="ECO:0007669"/>
    <property type="project" value="UniProtKB-KW"/>
</dbReference>
<keyword evidence="4 7" id="KW-0812">Transmembrane</keyword>
<evidence type="ECO:0008006" key="11">
    <source>
        <dbReference type="Google" id="ProtNLM"/>
    </source>
</evidence>
<protein>
    <recommendedName>
        <fullName evidence="11">Biopolymer transporter ExbD</fullName>
    </recommendedName>
</protein>
<dbReference type="PANTHER" id="PTHR30558">
    <property type="entry name" value="EXBD MEMBRANE COMPONENT OF PMF-DRIVEN MACROMOLECULE IMPORT SYSTEM"/>
    <property type="match status" value="1"/>
</dbReference>
<evidence type="ECO:0000256" key="1">
    <source>
        <dbReference type="ARBA" id="ARBA00004162"/>
    </source>
</evidence>
<reference evidence="9" key="2">
    <citation type="submission" date="2020-09" db="EMBL/GenBank/DDBJ databases">
        <authorList>
            <person name="Sun Q."/>
            <person name="Kim S."/>
        </authorList>
    </citation>
    <scope>NUCLEOTIDE SEQUENCE</scope>
    <source>
        <strain evidence="9">KCTC 12988</strain>
    </source>
</reference>
<evidence type="ECO:0000256" key="8">
    <source>
        <dbReference type="SAM" id="Phobius"/>
    </source>
</evidence>
<dbReference type="EMBL" id="BMXI01000012">
    <property type="protein sequence ID" value="GHC58988.1"/>
    <property type="molecule type" value="Genomic_DNA"/>
</dbReference>
<reference evidence="9" key="1">
    <citation type="journal article" date="2014" name="Int. J. Syst. Evol. Microbiol.">
        <title>Complete genome sequence of Corynebacterium casei LMG S-19264T (=DSM 44701T), isolated from a smear-ripened cheese.</title>
        <authorList>
            <consortium name="US DOE Joint Genome Institute (JGI-PGF)"/>
            <person name="Walter F."/>
            <person name="Albersmeier A."/>
            <person name="Kalinowski J."/>
            <person name="Ruckert C."/>
        </authorList>
    </citation>
    <scope>NUCLEOTIDE SEQUENCE</scope>
    <source>
        <strain evidence="9">KCTC 12988</strain>
    </source>
</reference>
<evidence type="ECO:0000256" key="2">
    <source>
        <dbReference type="ARBA" id="ARBA00005811"/>
    </source>
</evidence>
<sequence length="127" mass="13958">MDVSSLVDISFLLLIYFLVTTTLFAKEQDMPLTLPGSGLASELAPIEVRIESDNRVILHAGQPFAEEVGATSDGRELPRLAEHLALLRVANQTVELDVAQGADYQRFMDVLNCLRGEGFDEIGICQH</sequence>
<dbReference type="Proteomes" id="UP000644507">
    <property type="component" value="Unassembled WGS sequence"/>
</dbReference>
<accession>A0A918TRK2</accession>
<name>A0A918TRK2_9BACT</name>
<feature type="transmembrane region" description="Helical" evidence="8">
    <location>
        <begin position="6"/>
        <end position="25"/>
    </location>
</feature>
<proteinExistence type="inferred from homology"/>
<keyword evidence="10" id="KW-1185">Reference proteome</keyword>
<evidence type="ECO:0000256" key="6">
    <source>
        <dbReference type="ARBA" id="ARBA00023136"/>
    </source>
</evidence>
<keyword evidence="7" id="KW-0813">Transport</keyword>
<dbReference type="PANTHER" id="PTHR30558:SF3">
    <property type="entry name" value="BIOPOLYMER TRANSPORT PROTEIN EXBD-RELATED"/>
    <property type="match status" value="1"/>
</dbReference>
<dbReference type="InterPro" id="IPR003400">
    <property type="entry name" value="ExbD"/>
</dbReference>
<evidence type="ECO:0000313" key="9">
    <source>
        <dbReference type="EMBL" id="GHC58988.1"/>
    </source>
</evidence>
<evidence type="ECO:0000256" key="3">
    <source>
        <dbReference type="ARBA" id="ARBA00022475"/>
    </source>
</evidence>
<evidence type="ECO:0000256" key="4">
    <source>
        <dbReference type="ARBA" id="ARBA00022692"/>
    </source>
</evidence>
<dbReference type="GO" id="GO:0005886">
    <property type="term" value="C:plasma membrane"/>
    <property type="evidence" value="ECO:0007669"/>
    <property type="project" value="UniProtKB-SubCell"/>
</dbReference>
<organism evidence="9 10">
    <name type="scientific">Roseibacillus persicicus</name>
    <dbReference type="NCBI Taxonomy" id="454148"/>
    <lineage>
        <taxon>Bacteria</taxon>
        <taxon>Pseudomonadati</taxon>
        <taxon>Verrucomicrobiota</taxon>
        <taxon>Verrucomicrobiia</taxon>
        <taxon>Verrucomicrobiales</taxon>
        <taxon>Verrucomicrobiaceae</taxon>
        <taxon>Roseibacillus</taxon>
    </lineage>
</organism>
<keyword evidence="6 8" id="KW-0472">Membrane</keyword>
<keyword evidence="3" id="KW-1003">Cell membrane</keyword>
<evidence type="ECO:0000313" key="10">
    <source>
        <dbReference type="Proteomes" id="UP000644507"/>
    </source>
</evidence>
<evidence type="ECO:0000256" key="7">
    <source>
        <dbReference type="RuleBase" id="RU003879"/>
    </source>
</evidence>
<keyword evidence="5 8" id="KW-1133">Transmembrane helix</keyword>